<reference evidence="1 2" key="1">
    <citation type="submission" date="2014-12" db="EMBL/GenBank/DDBJ databases">
        <title>Genome sequence of Morococcus cerebrosus.</title>
        <authorList>
            <person name="Shin S.-K."/>
            <person name="Yi H."/>
        </authorList>
    </citation>
    <scope>NUCLEOTIDE SEQUENCE [LARGE SCALE GENOMIC DNA]</scope>
    <source>
        <strain evidence="1 2">CIP 81.93</strain>
    </source>
</reference>
<dbReference type="EMBL" id="JUFZ01000057">
    <property type="protein sequence ID" value="KIC07375.1"/>
    <property type="molecule type" value="Genomic_DNA"/>
</dbReference>
<organism evidence="1 2">
    <name type="scientific">Morococcus cerebrosus</name>
    <dbReference type="NCBI Taxonomy" id="1056807"/>
    <lineage>
        <taxon>Bacteria</taxon>
        <taxon>Pseudomonadati</taxon>
        <taxon>Pseudomonadota</taxon>
        <taxon>Betaproteobacteria</taxon>
        <taxon>Neisseriales</taxon>
        <taxon>Neisseriaceae</taxon>
        <taxon>Morococcus</taxon>
    </lineage>
</organism>
<gene>
    <name evidence="1" type="ORF">MCC93_14250</name>
</gene>
<dbReference type="PATRIC" id="fig|1056807.3.peg.1371"/>
<accession>A0A0C1GLU7</accession>
<name>A0A0C1GLU7_9NEIS</name>
<evidence type="ECO:0000313" key="1">
    <source>
        <dbReference type="EMBL" id="KIC07375.1"/>
    </source>
</evidence>
<evidence type="ECO:0000313" key="2">
    <source>
        <dbReference type="Proteomes" id="UP000031390"/>
    </source>
</evidence>
<sequence length="123" mass="14335">MDINDTVLAAVSVETSWLGKWLLPYIEIETRKGIWKHYIEYGGRGVRYLNFSDMFDAESREIFLRGRRISLENQEVRLTVYPRMSLDDKKILVLAPHADDAELAAYGLYEKYAETFAKFPKIP</sequence>
<dbReference type="Proteomes" id="UP000031390">
    <property type="component" value="Unassembled WGS sequence"/>
</dbReference>
<dbReference type="AlphaFoldDB" id="A0A0C1GLU7"/>
<comment type="caution">
    <text evidence="1">The sequence shown here is derived from an EMBL/GenBank/DDBJ whole genome shotgun (WGS) entry which is preliminary data.</text>
</comment>
<proteinExistence type="predicted"/>
<protein>
    <submittedName>
        <fullName evidence="1">N-acetylglucosaminylphosphatidylinositol deacetylase</fullName>
    </submittedName>
</protein>